<dbReference type="AlphaFoldDB" id="A0A8E2F1D0"/>
<evidence type="ECO:0000256" key="1">
    <source>
        <dbReference type="ARBA" id="ARBA00022857"/>
    </source>
</evidence>
<dbReference type="OrthoDB" id="67851at2759"/>
<organism evidence="4 5">
    <name type="scientific">Glonium stellatum</name>
    <dbReference type="NCBI Taxonomy" id="574774"/>
    <lineage>
        <taxon>Eukaryota</taxon>
        <taxon>Fungi</taxon>
        <taxon>Dikarya</taxon>
        <taxon>Ascomycota</taxon>
        <taxon>Pezizomycotina</taxon>
        <taxon>Dothideomycetes</taxon>
        <taxon>Pleosporomycetidae</taxon>
        <taxon>Gloniales</taxon>
        <taxon>Gloniaceae</taxon>
        <taxon>Glonium</taxon>
    </lineage>
</organism>
<name>A0A8E2F1D0_9PEZI</name>
<evidence type="ECO:0000259" key="3">
    <source>
        <dbReference type="Pfam" id="PF00742"/>
    </source>
</evidence>
<dbReference type="Gene3D" id="3.30.360.10">
    <property type="entry name" value="Dihydrodipicolinate Reductase, domain 2"/>
    <property type="match status" value="1"/>
</dbReference>
<dbReference type="Pfam" id="PF00742">
    <property type="entry name" value="Homoserine_dh"/>
    <property type="match status" value="1"/>
</dbReference>
<feature type="domain" description="Homoserine dehydrogenase catalytic" evidence="3">
    <location>
        <begin position="10"/>
        <end position="105"/>
    </location>
</feature>
<gene>
    <name evidence="4" type="ORF">AOQ84DRAFT_376467</name>
</gene>
<dbReference type="Proteomes" id="UP000250140">
    <property type="component" value="Unassembled WGS sequence"/>
</dbReference>
<dbReference type="GO" id="GO:0004412">
    <property type="term" value="F:homoserine dehydrogenase activity"/>
    <property type="evidence" value="ECO:0007669"/>
    <property type="project" value="InterPro"/>
</dbReference>
<evidence type="ECO:0000313" key="5">
    <source>
        <dbReference type="Proteomes" id="UP000250140"/>
    </source>
</evidence>
<reference evidence="4 5" key="1">
    <citation type="journal article" date="2016" name="Nat. Commun.">
        <title>Ectomycorrhizal ecology is imprinted in the genome of the dominant symbiotic fungus Cenococcum geophilum.</title>
        <authorList>
            <consortium name="DOE Joint Genome Institute"/>
            <person name="Peter M."/>
            <person name="Kohler A."/>
            <person name="Ohm R.A."/>
            <person name="Kuo A."/>
            <person name="Krutzmann J."/>
            <person name="Morin E."/>
            <person name="Arend M."/>
            <person name="Barry K.W."/>
            <person name="Binder M."/>
            <person name="Choi C."/>
            <person name="Clum A."/>
            <person name="Copeland A."/>
            <person name="Grisel N."/>
            <person name="Haridas S."/>
            <person name="Kipfer T."/>
            <person name="LaButti K."/>
            <person name="Lindquist E."/>
            <person name="Lipzen A."/>
            <person name="Maire R."/>
            <person name="Meier B."/>
            <person name="Mihaltcheva S."/>
            <person name="Molinier V."/>
            <person name="Murat C."/>
            <person name="Poggeler S."/>
            <person name="Quandt C.A."/>
            <person name="Sperisen C."/>
            <person name="Tritt A."/>
            <person name="Tisserant E."/>
            <person name="Crous P.W."/>
            <person name="Henrissat B."/>
            <person name="Nehls U."/>
            <person name="Egli S."/>
            <person name="Spatafora J.W."/>
            <person name="Grigoriev I.V."/>
            <person name="Martin F.M."/>
        </authorList>
    </citation>
    <scope>NUCLEOTIDE SEQUENCE [LARGE SCALE GENOMIC DNA]</scope>
    <source>
        <strain evidence="4 5">CBS 207.34</strain>
    </source>
</reference>
<protein>
    <submittedName>
        <fullName evidence="4">Homoserine dehydrogenase</fullName>
    </submittedName>
</protein>
<dbReference type="PANTHER" id="PTHR43070">
    <property type="match status" value="1"/>
</dbReference>
<keyword evidence="5" id="KW-1185">Reference proteome</keyword>
<dbReference type="InterPro" id="IPR001342">
    <property type="entry name" value="HDH_cat"/>
</dbReference>
<keyword evidence="2" id="KW-0560">Oxidoreductase</keyword>
<dbReference type="EMBL" id="KV749598">
    <property type="protein sequence ID" value="OCL08746.1"/>
    <property type="molecule type" value="Genomic_DNA"/>
</dbReference>
<accession>A0A8E2F1D0</accession>
<dbReference type="SUPFAM" id="SSF55347">
    <property type="entry name" value="Glyceraldehyde-3-phosphate dehydrogenase-like, C-terminal domain"/>
    <property type="match status" value="1"/>
</dbReference>
<dbReference type="PANTHER" id="PTHR43070:SF5">
    <property type="entry name" value="HOMOSERINE DEHYDROGENASE"/>
    <property type="match status" value="1"/>
</dbReference>
<dbReference type="InterPro" id="IPR011147">
    <property type="entry name" value="Bifunc_Aspkin/hSer_DH"/>
</dbReference>
<keyword evidence="1" id="KW-0521">NADP</keyword>
<evidence type="ECO:0000256" key="2">
    <source>
        <dbReference type="ARBA" id="ARBA00023002"/>
    </source>
</evidence>
<dbReference type="GO" id="GO:0009090">
    <property type="term" value="P:homoserine biosynthetic process"/>
    <property type="evidence" value="ECO:0007669"/>
    <property type="project" value="TreeGrafter"/>
</dbReference>
<evidence type="ECO:0000313" key="4">
    <source>
        <dbReference type="EMBL" id="OCL08746.1"/>
    </source>
</evidence>
<proteinExistence type="predicted"/>
<dbReference type="GO" id="GO:0009067">
    <property type="term" value="P:aspartate family amino acid biosynthetic process"/>
    <property type="evidence" value="ECO:0007669"/>
    <property type="project" value="InterPro"/>
</dbReference>
<sequence length="116" mass="12516">MKSSVGAGLPVLSTLKELVEAGDEVRKIEGVFLGTMSFSFSSFMPVSGKGGLFSTEVKKAKELGYIKPDPQDNLNGLDVAKKLTNLARLAGLPVESLTSFPVQSLIPGELKWRFRD</sequence>